<evidence type="ECO:0000256" key="2">
    <source>
        <dbReference type="ARBA" id="ARBA00023125"/>
    </source>
</evidence>
<feature type="region of interest" description="Disordered" evidence="5">
    <location>
        <begin position="658"/>
        <end position="721"/>
    </location>
</feature>
<dbReference type="PANTHER" id="PTHR10270">
    <property type="entry name" value="SOX TRANSCRIPTION FACTOR"/>
    <property type="match status" value="1"/>
</dbReference>
<evidence type="ECO:0000256" key="4">
    <source>
        <dbReference type="PROSITE-ProRule" id="PRU00267"/>
    </source>
</evidence>
<dbReference type="AlphaFoldDB" id="A0A6A6AJ00"/>
<feature type="region of interest" description="Disordered" evidence="5">
    <location>
        <begin position="393"/>
        <end position="442"/>
    </location>
</feature>
<dbReference type="Gene3D" id="1.10.30.10">
    <property type="entry name" value="High mobility group box domain"/>
    <property type="match status" value="1"/>
</dbReference>
<keyword evidence="1" id="KW-0805">Transcription regulation</keyword>
<dbReference type="Pfam" id="PF00505">
    <property type="entry name" value="HMG_box"/>
    <property type="match status" value="1"/>
</dbReference>
<dbReference type="InterPro" id="IPR036910">
    <property type="entry name" value="HMG_box_dom_sf"/>
</dbReference>
<gene>
    <name evidence="8" type="ORF">P153DRAFT_313377</name>
</gene>
<evidence type="ECO:0000256" key="3">
    <source>
        <dbReference type="ARBA" id="ARBA00023163"/>
    </source>
</evidence>
<evidence type="ECO:0000313" key="9">
    <source>
        <dbReference type="Proteomes" id="UP000799771"/>
    </source>
</evidence>
<feature type="domain" description="HMG box" evidence="7">
    <location>
        <begin position="490"/>
        <end position="558"/>
    </location>
</feature>
<feature type="compositionally biased region" description="Polar residues" evidence="5">
    <location>
        <begin position="681"/>
        <end position="692"/>
    </location>
</feature>
<dbReference type="OrthoDB" id="6247875at2759"/>
<reference evidence="8" key="1">
    <citation type="journal article" date="2020" name="Stud. Mycol.">
        <title>101 Dothideomycetes genomes: a test case for predicting lifestyles and emergence of pathogens.</title>
        <authorList>
            <person name="Haridas S."/>
            <person name="Albert R."/>
            <person name="Binder M."/>
            <person name="Bloem J."/>
            <person name="Labutti K."/>
            <person name="Salamov A."/>
            <person name="Andreopoulos B."/>
            <person name="Baker S."/>
            <person name="Barry K."/>
            <person name="Bills G."/>
            <person name="Bluhm B."/>
            <person name="Cannon C."/>
            <person name="Castanera R."/>
            <person name="Culley D."/>
            <person name="Daum C."/>
            <person name="Ezra D."/>
            <person name="Gonzalez J."/>
            <person name="Henrissat B."/>
            <person name="Kuo A."/>
            <person name="Liang C."/>
            <person name="Lipzen A."/>
            <person name="Lutzoni F."/>
            <person name="Magnuson J."/>
            <person name="Mondo S."/>
            <person name="Nolan M."/>
            <person name="Ohm R."/>
            <person name="Pangilinan J."/>
            <person name="Park H.-J."/>
            <person name="Ramirez L."/>
            <person name="Alfaro M."/>
            <person name="Sun H."/>
            <person name="Tritt A."/>
            <person name="Yoshinaga Y."/>
            <person name="Zwiers L.-H."/>
            <person name="Turgeon B."/>
            <person name="Goodwin S."/>
            <person name="Spatafora J."/>
            <person name="Crous P."/>
            <person name="Grigoriev I."/>
        </authorList>
    </citation>
    <scope>NUCLEOTIDE SEQUENCE</scope>
    <source>
        <strain evidence="8">CBS 119687</strain>
    </source>
</reference>
<feature type="transmembrane region" description="Helical" evidence="6">
    <location>
        <begin position="7"/>
        <end position="25"/>
    </location>
</feature>
<dbReference type="PANTHER" id="PTHR10270:SF320">
    <property type="entry name" value="BOX TRANSCRIPTIONAL REGULATOR, PUTATIVE (AFU_ORTHOLOGUE AFUA_4G10820)-RELATED"/>
    <property type="match status" value="1"/>
</dbReference>
<keyword evidence="6" id="KW-1133">Transmembrane helix</keyword>
<keyword evidence="6" id="KW-0472">Membrane</keyword>
<keyword evidence="9" id="KW-1185">Reference proteome</keyword>
<dbReference type="Gene3D" id="3.40.50.1110">
    <property type="entry name" value="SGNH hydrolase"/>
    <property type="match status" value="1"/>
</dbReference>
<dbReference type="GeneID" id="54405309"/>
<dbReference type="InterPro" id="IPR009071">
    <property type="entry name" value="HMG_box_dom"/>
</dbReference>
<keyword evidence="4" id="KW-0539">Nucleus</keyword>
<evidence type="ECO:0000259" key="7">
    <source>
        <dbReference type="PROSITE" id="PS50118"/>
    </source>
</evidence>
<dbReference type="SMART" id="SM00398">
    <property type="entry name" value="HMG"/>
    <property type="match status" value="1"/>
</dbReference>
<dbReference type="SUPFAM" id="SSF47095">
    <property type="entry name" value="HMG-box"/>
    <property type="match status" value="1"/>
</dbReference>
<dbReference type="CDD" id="cd01389">
    <property type="entry name" value="HMG-box_ROX1-like"/>
    <property type="match status" value="1"/>
</dbReference>
<dbReference type="PROSITE" id="PS50118">
    <property type="entry name" value="HMG_BOX_2"/>
    <property type="match status" value="1"/>
</dbReference>
<feature type="region of interest" description="Disordered" evidence="5">
    <location>
        <begin position="854"/>
        <end position="873"/>
    </location>
</feature>
<keyword evidence="2 4" id="KW-0238">DNA-binding</keyword>
<evidence type="ECO:0000256" key="6">
    <source>
        <dbReference type="SAM" id="Phobius"/>
    </source>
</evidence>
<evidence type="ECO:0000256" key="1">
    <source>
        <dbReference type="ARBA" id="ARBA00023015"/>
    </source>
</evidence>
<keyword evidence="3" id="KW-0804">Transcription</keyword>
<accession>A0A6A6AJ00</accession>
<keyword evidence="6" id="KW-0812">Transmembrane</keyword>
<proteinExistence type="predicted"/>
<feature type="compositionally biased region" description="Polar residues" evidence="5">
    <location>
        <begin position="570"/>
        <end position="579"/>
    </location>
</feature>
<evidence type="ECO:0000313" key="8">
    <source>
        <dbReference type="EMBL" id="KAF2131075.1"/>
    </source>
</evidence>
<feature type="DNA-binding region" description="HMG box" evidence="4">
    <location>
        <begin position="490"/>
        <end position="558"/>
    </location>
</feature>
<dbReference type="GO" id="GO:0000122">
    <property type="term" value="P:negative regulation of transcription by RNA polymerase II"/>
    <property type="evidence" value="ECO:0007669"/>
    <property type="project" value="TreeGrafter"/>
</dbReference>
<feature type="region of interest" description="Disordered" evidence="5">
    <location>
        <begin position="560"/>
        <end position="581"/>
    </location>
</feature>
<dbReference type="GO" id="GO:0005634">
    <property type="term" value="C:nucleus"/>
    <property type="evidence" value="ECO:0007669"/>
    <property type="project" value="UniProtKB-UniRule"/>
</dbReference>
<evidence type="ECO:0000256" key="5">
    <source>
        <dbReference type="SAM" id="MobiDB-lite"/>
    </source>
</evidence>
<organism evidence="8 9">
    <name type="scientific">Dothidotthia symphoricarpi CBS 119687</name>
    <dbReference type="NCBI Taxonomy" id="1392245"/>
    <lineage>
        <taxon>Eukaryota</taxon>
        <taxon>Fungi</taxon>
        <taxon>Dikarya</taxon>
        <taxon>Ascomycota</taxon>
        <taxon>Pezizomycotina</taxon>
        <taxon>Dothideomycetes</taxon>
        <taxon>Pleosporomycetidae</taxon>
        <taxon>Pleosporales</taxon>
        <taxon>Dothidotthiaceae</taxon>
        <taxon>Dothidotthia</taxon>
    </lineage>
</organism>
<dbReference type="InterPro" id="IPR036514">
    <property type="entry name" value="SGNH_hydro_sf"/>
</dbReference>
<sequence length="984" mass="110301">MRFLPRLVHVCAGAMIMIVLYFAWLQRPARLEETIQQAWHNTNHRIVVFGDDWSDTGNYRVSPPPEQMVAIRDPDRGEMWTETLCTELKCDFVDNFARSIPLNADTEDVVGSLADSDIYAQLVNGSNIGHTLTLLDDFQTQVQSFIAFDKEKQHIPERLRKIDEWTVFTVFFGLWDLLEYSMLDKESAMRAIDISIAEIFNNLDRLAKHVGSPTKIIIPKMVDITLLPYFQSEKDTDKEHFAENQHQSVFLWSYWNTVLSRTAAQWQHGPIFMPDPNAMVSQQVRDQQLYIRQISDAKGTGRQAPLFEEVERPCLSLKPENNATDLQAAAVEKCADPHRHLFWNDIHLSGPAHQLIGKQAAKLLRNNQTINDAKQQGAQSFRLKYVKSNMQIDDSISQSPMDDTKSARNLRKGSGVQVPWSAGKEEEPASPPAVSSPRATRKRLVPLEEVKAEDFVDNGSMEDRCPPSATSTGSGELCGSVCLCQPEPKIPRPRNAFILYRQHEQQHIIASNPGLNNPDISKIIGEKWNRESDETKKMWQDLAQEEKVRHQELYPDYRYQPRRAGKPGSSPLNPSGQHTTADKYRCHRCGGRSIKTPTSPFFDPARTPMLPPPTCYESITSTTRYLPVISNLSLQSPRGRGPGPSGLSNIQVSSAIRDDGAMYSPLTPGLKRRRFERGPPSSGQRFDYPQSSPRRESLPPIHVRRSPGSTIMPPPGTPRDVRRPSVMDLNLDQHGQPRSVEETVLSISHQSMIKLLGRITPPYKDTTPAPPVRGAIIAIEGDDLPAVKELTSWLASFLAQHEEYHAKVAEPPASPTAENVAFEDYLDLIRTWHGKSREMIRYITTPVPVLSAAEESRTASASPPTTRKDSATPSNALKPILLLPTFQLHASVAYASRIPVQDAYSSTDHWQWMATLWRGTVGPDLTIFVRTGDAREALAGSKAVELDEGVRCLTVVREREGGFGESALRRVGFEVGEFVRVVCG</sequence>
<protein>
    <recommendedName>
        <fullName evidence="7">HMG box domain-containing protein</fullName>
    </recommendedName>
</protein>
<dbReference type="RefSeq" id="XP_033525462.1">
    <property type="nucleotide sequence ID" value="XM_033664877.1"/>
</dbReference>
<dbReference type="InterPro" id="IPR050140">
    <property type="entry name" value="SRY-related_HMG-box_TF-like"/>
</dbReference>
<dbReference type="Proteomes" id="UP000799771">
    <property type="component" value="Unassembled WGS sequence"/>
</dbReference>
<dbReference type="GO" id="GO:0000978">
    <property type="term" value="F:RNA polymerase II cis-regulatory region sequence-specific DNA binding"/>
    <property type="evidence" value="ECO:0007669"/>
    <property type="project" value="TreeGrafter"/>
</dbReference>
<name>A0A6A6AJ00_9PLEO</name>
<dbReference type="GO" id="GO:0030154">
    <property type="term" value="P:cell differentiation"/>
    <property type="evidence" value="ECO:0007669"/>
    <property type="project" value="TreeGrafter"/>
</dbReference>
<dbReference type="EMBL" id="ML977503">
    <property type="protein sequence ID" value="KAF2131075.1"/>
    <property type="molecule type" value="Genomic_DNA"/>
</dbReference>
<dbReference type="GO" id="GO:0001228">
    <property type="term" value="F:DNA-binding transcription activator activity, RNA polymerase II-specific"/>
    <property type="evidence" value="ECO:0007669"/>
    <property type="project" value="TreeGrafter"/>
</dbReference>
<dbReference type="FunFam" id="1.10.30.10:FF:000041">
    <property type="entry name" value="HMG box family protein"/>
    <property type="match status" value="1"/>
</dbReference>